<gene>
    <name evidence="2" type="ORF">PGT21_050246</name>
</gene>
<comment type="caution">
    <text evidence="2">The sequence shown here is derived from an EMBL/GenBank/DDBJ whole genome shotgun (WGS) entry which is preliminary data.</text>
</comment>
<sequence>MLICSLLFLPQGGQWGSPGKQFDFDPRSPPVFKELRDSIFFLLVLHQIHHGSSLYSSIDHPLPLPSQPSPPSISPSLPSRSPIRPHDQSSSLVSMNLSFSFPLSRYRSLLASISPRSNHHSFLSILIARLS</sequence>
<dbReference type="AlphaFoldDB" id="A0A5B0NTW6"/>
<feature type="region of interest" description="Disordered" evidence="1">
    <location>
        <begin position="62"/>
        <end position="89"/>
    </location>
</feature>
<organism evidence="2 3">
    <name type="scientific">Puccinia graminis f. sp. tritici</name>
    <dbReference type="NCBI Taxonomy" id="56615"/>
    <lineage>
        <taxon>Eukaryota</taxon>
        <taxon>Fungi</taxon>
        <taxon>Dikarya</taxon>
        <taxon>Basidiomycota</taxon>
        <taxon>Pucciniomycotina</taxon>
        <taxon>Pucciniomycetes</taxon>
        <taxon>Pucciniales</taxon>
        <taxon>Pucciniaceae</taxon>
        <taxon>Puccinia</taxon>
    </lineage>
</organism>
<evidence type="ECO:0000313" key="2">
    <source>
        <dbReference type="EMBL" id="KAA1091308.1"/>
    </source>
</evidence>
<protein>
    <submittedName>
        <fullName evidence="2">Uncharacterized protein</fullName>
    </submittedName>
</protein>
<feature type="compositionally biased region" description="Pro residues" evidence="1">
    <location>
        <begin position="62"/>
        <end position="73"/>
    </location>
</feature>
<accession>A0A5B0NTW6</accession>
<evidence type="ECO:0000313" key="3">
    <source>
        <dbReference type="Proteomes" id="UP000324748"/>
    </source>
</evidence>
<proteinExistence type="predicted"/>
<name>A0A5B0NTW6_PUCGR</name>
<dbReference type="Proteomes" id="UP000324748">
    <property type="component" value="Unassembled WGS sequence"/>
</dbReference>
<reference evidence="2 3" key="1">
    <citation type="submission" date="2019-05" db="EMBL/GenBank/DDBJ databases">
        <title>Emergence of the Ug99 lineage of the wheat stem rust pathogen through somatic hybridization.</title>
        <authorList>
            <person name="Li F."/>
            <person name="Upadhyaya N.M."/>
            <person name="Sperschneider J."/>
            <person name="Matny O."/>
            <person name="Nguyen-Phuc H."/>
            <person name="Mago R."/>
            <person name="Raley C."/>
            <person name="Miller M.E."/>
            <person name="Silverstein K.A.T."/>
            <person name="Henningsen E."/>
            <person name="Hirsch C.D."/>
            <person name="Visser B."/>
            <person name="Pretorius Z.A."/>
            <person name="Steffenson B.J."/>
            <person name="Schwessinger B."/>
            <person name="Dodds P.N."/>
            <person name="Figueroa M."/>
        </authorList>
    </citation>
    <scope>NUCLEOTIDE SEQUENCE [LARGE SCALE GENOMIC DNA]</scope>
    <source>
        <strain evidence="2">21-0</strain>
    </source>
</reference>
<keyword evidence="3" id="KW-1185">Reference proteome</keyword>
<evidence type="ECO:0000256" key="1">
    <source>
        <dbReference type="SAM" id="MobiDB-lite"/>
    </source>
</evidence>
<dbReference type="EMBL" id="VSWC01000092">
    <property type="protein sequence ID" value="KAA1091308.1"/>
    <property type="molecule type" value="Genomic_DNA"/>
</dbReference>